<dbReference type="GO" id="GO:0043093">
    <property type="term" value="P:FtsZ-dependent cytokinesis"/>
    <property type="evidence" value="ECO:0007669"/>
    <property type="project" value="UniProtKB-UniRule"/>
</dbReference>
<keyword evidence="3 8" id="KW-0132">Cell division</keyword>
<sequence length="315" mass="34823">MELTVRDWMVIIGAGLILAVLVDAGRRVYAERRSEIRLNTKIRRGDVDDTEDDFDLLSELPNGGARIVRAADLGSEPAAAEDSDAEPADSETREETESAAPAWADGRPEPDITPPTAGAAPGADESDDSEDGLMSGMSTRDETPENLDWLDQLDGDEPEQTAEEGKLPRSIDPHVFVLNVVAHGESGFAGKDILKILLACDLRFGDMDFFHRHEQAAGRGPIQFSVANMMKPGVFDIDHMDELSTRGLMFFVTLPGPEDMLKAFDYMYETAKAVAKNLHGDVLDETRSVVTQQSLEHMRQQIRELERRILVESER</sequence>
<reference evidence="14" key="1">
    <citation type="journal article" date="2013" name="BMC Microbiol.">
        <title>Taxonomy and evolution of bacteriochlorophyll a-containing members of the OM60/NOR5 clade of marine gammaproteobacteria: description of Luminiphilus syltensis gen. nov., sp. nov., reclassification of Haliea rubra as Pseudohaliea rubra gen. nov., comb. nov., and emendation of Chromatocurvus halotolerans.</title>
        <authorList>
            <person name="Spring S."/>
            <person name="Riedel T."/>
            <person name="Sproer C."/>
            <person name="Yan S."/>
            <person name="Harder J."/>
            <person name="Fuchs B.M."/>
        </authorList>
    </citation>
    <scope>NUCLEOTIDE SEQUENCE [LARGE SCALE GENOMIC DNA]</scope>
    <source>
        <strain evidence="14">NOR51-B</strain>
    </source>
</reference>
<dbReference type="Gene3D" id="3.30.1400.10">
    <property type="entry name" value="ZipA, C-terminal FtsZ-binding domain"/>
    <property type="match status" value="1"/>
</dbReference>
<keyword evidence="2 8" id="KW-0997">Cell inner membrane</keyword>
<protein>
    <recommendedName>
        <fullName evidence="8 9">Cell division protein ZipA</fullName>
    </recommendedName>
</protein>
<dbReference type="Pfam" id="PF04354">
    <property type="entry name" value="ZipA_C"/>
    <property type="match status" value="1"/>
</dbReference>
<dbReference type="RefSeq" id="WP_009021177.1">
    <property type="nucleotide sequence ID" value="NZ_DS999411.1"/>
</dbReference>
<keyword evidence="7 8" id="KW-0131">Cell cycle</keyword>
<dbReference type="InterPro" id="IPR011919">
    <property type="entry name" value="Cell_div_ZipA"/>
</dbReference>
<gene>
    <name evidence="8 13" type="primary">zipA</name>
    <name evidence="13" type="ORF">NOR51B_2385</name>
</gene>
<keyword evidence="5 8" id="KW-1133">Transmembrane helix</keyword>
<evidence type="ECO:0000256" key="7">
    <source>
        <dbReference type="ARBA" id="ARBA00023306"/>
    </source>
</evidence>
<dbReference type="GO" id="GO:0005886">
    <property type="term" value="C:plasma membrane"/>
    <property type="evidence" value="ECO:0007669"/>
    <property type="project" value="UniProtKB-SubCell"/>
</dbReference>
<comment type="subcellular location">
    <subcellularLocation>
        <location evidence="8">Cell inner membrane</location>
        <topology evidence="8">Single-pass type I membrane protein</topology>
    </subcellularLocation>
    <text evidence="8">Localizes to the Z ring in an FtsZ-dependent manner.</text>
</comment>
<dbReference type="PANTHER" id="PTHR38685">
    <property type="entry name" value="CELL DIVISION PROTEIN ZIPA"/>
    <property type="match status" value="1"/>
</dbReference>
<evidence type="ECO:0000256" key="6">
    <source>
        <dbReference type="ARBA" id="ARBA00023136"/>
    </source>
</evidence>
<comment type="subunit">
    <text evidence="8">Interacts with FtsZ via their C-terminal domains.</text>
</comment>
<dbReference type="SMART" id="SM00771">
    <property type="entry name" value="ZipA_C"/>
    <property type="match status" value="1"/>
</dbReference>
<evidence type="ECO:0000256" key="4">
    <source>
        <dbReference type="ARBA" id="ARBA00022692"/>
    </source>
</evidence>
<accession>B8KS72</accession>
<feature type="region of interest" description="Disordered" evidence="11">
    <location>
        <begin position="74"/>
        <end position="168"/>
    </location>
</feature>
<feature type="compositionally biased region" description="Acidic residues" evidence="11">
    <location>
        <begin position="151"/>
        <end position="162"/>
    </location>
</feature>
<dbReference type="STRING" id="565045.NOR51B_2385"/>
<dbReference type="SUPFAM" id="SSF64383">
    <property type="entry name" value="Cell-division protein ZipA, C-terminal domain"/>
    <property type="match status" value="1"/>
</dbReference>
<keyword evidence="4 8" id="KW-0812">Transmembrane</keyword>
<evidence type="ECO:0000256" key="3">
    <source>
        <dbReference type="ARBA" id="ARBA00022618"/>
    </source>
</evidence>
<evidence type="ECO:0000256" key="1">
    <source>
        <dbReference type="ARBA" id="ARBA00022475"/>
    </source>
</evidence>
<evidence type="ECO:0000256" key="2">
    <source>
        <dbReference type="ARBA" id="ARBA00022519"/>
    </source>
</evidence>
<keyword evidence="10" id="KW-0175">Coiled coil</keyword>
<name>B8KS72_9GAMM</name>
<proteinExistence type="inferred from homology"/>
<keyword evidence="1 8" id="KW-1003">Cell membrane</keyword>
<evidence type="ECO:0000313" key="13">
    <source>
        <dbReference type="EMBL" id="EED36434.1"/>
    </source>
</evidence>
<dbReference type="EMBL" id="DS999411">
    <property type="protein sequence ID" value="EED36434.1"/>
    <property type="molecule type" value="Genomic_DNA"/>
</dbReference>
<comment type="function">
    <text evidence="8 9">Essential cell division protein that stabilizes the FtsZ protofilaments by cross-linking them and that serves as a cytoplasmic membrane anchor for the Z ring. Also required for the recruitment to the septal ring of downstream cell division proteins.</text>
</comment>
<feature type="compositionally biased region" description="Low complexity" evidence="11">
    <location>
        <begin position="114"/>
        <end position="123"/>
    </location>
</feature>
<dbReference type="InterPro" id="IPR007449">
    <property type="entry name" value="ZipA_FtsZ-bd_C"/>
</dbReference>
<evidence type="ECO:0000313" key="14">
    <source>
        <dbReference type="Proteomes" id="UP000004699"/>
    </source>
</evidence>
<dbReference type="GO" id="GO:0000917">
    <property type="term" value="P:division septum assembly"/>
    <property type="evidence" value="ECO:0007669"/>
    <property type="project" value="TreeGrafter"/>
</dbReference>
<evidence type="ECO:0000256" key="8">
    <source>
        <dbReference type="HAMAP-Rule" id="MF_00509"/>
    </source>
</evidence>
<dbReference type="GO" id="GO:0032153">
    <property type="term" value="C:cell division site"/>
    <property type="evidence" value="ECO:0007669"/>
    <property type="project" value="UniProtKB-UniRule"/>
</dbReference>
<keyword evidence="14" id="KW-1185">Reference proteome</keyword>
<dbReference type="PANTHER" id="PTHR38685:SF1">
    <property type="entry name" value="CELL DIVISION PROTEIN ZIPA"/>
    <property type="match status" value="1"/>
</dbReference>
<dbReference type="NCBIfam" id="TIGR02205">
    <property type="entry name" value="septum_zipA"/>
    <property type="match status" value="1"/>
</dbReference>
<dbReference type="HAMAP" id="MF_00509">
    <property type="entry name" value="ZipA"/>
    <property type="match status" value="1"/>
</dbReference>
<feature type="domain" description="ZipA C-terminal FtsZ-binding" evidence="12">
    <location>
        <begin position="172"/>
        <end position="302"/>
    </location>
</feature>
<dbReference type="HOGENOM" id="CLU_030174_0_0_6"/>
<organism evidence="13 14">
    <name type="scientific">Luminiphilus syltensis NOR5-1B</name>
    <dbReference type="NCBI Taxonomy" id="565045"/>
    <lineage>
        <taxon>Bacteria</taxon>
        <taxon>Pseudomonadati</taxon>
        <taxon>Pseudomonadota</taxon>
        <taxon>Gammaproteobacteria</taxon>
        <taxon>Cellvibrionales</taxon>
        <taxon>Halieaceae</taxon>
        <taxon>Luminiphilus</taxon>
    </lineage>
</organism>
<evidence type="ECO:0000256" key="5">
    <source>
        <dbReference type="ARBA" id="ARBA00022989"/>
    </source>
</evidence>
<feature type="coiled-coil region" evidence="10">
    <location>
        <begin position="288"/>
        <end position="315"/>
    </location>
</feature>
<dbReference type="Proteomes" id="UP000004699">
    <property type="component" value="Unassembled WGS sequence"/>
</dbReference>
<evidence type="ECO:0000256" key="9">
    <source>
        <dbReference type="RuleBase" id="RU003612"/>
    </source>
</evidence>
<evidence type="ECO:0000256" key="11">
    <source>
        <dbReference type="SAM" id="MobiDB-lite"/>
    </source>
</evidence>
<feature type="compositionally biased region" description="Acidic residues" evidence="11">
    <location>
        <begin position="79"/>
        <end position="89"/>
    </location>
</feature>
<keyword evidence="6 8" id="KW-0472">Membrane</keyword>
<dbReference type="eggNOG" id="COG3115">
    <property type="taxonomic scope" value="Bacteria"/>
</dbReference>
<evidence type="ECO:0000256" key="10">
    <source>
        <dbReference type="SAM" id="Coils"/>
    </source>
</evidence>
<dbReference type="AlphaFoldDB" id="B8KS72"/>
<evidence type="ECO:0000259" key="12">
    <source>
        <dbReference type="SMART" id="SM00771"/>
    </source>
</evidence>
<comment type="similarity">
    <text evidence="8 9">Belongs to the ZipA family.</text>
</comment>
<dbReference type="InterPro" id="IPR036765">
    <property type="entry name" value="ZipA_FtsZ-bd_C_sf"/>
</dbReference>
<dbReference type="OrthoDB" id="7054914at2"/>